<accession>A0AAV1XGN8</accession>
<protein>
    <submittedName>
        <fullName evidence="2">Uncharacterized protein</fullName>
    </submittedName>
</protein>
<reference evidence="2 3" key="1">
    <citation type="submission" date="2024-03" db="EMBL/GenBank/DDBJ databases">
        <authorList>
            <person name="Martinez-Hernandez J."/>
        </authorList>
    </citation>
    <scope>NUCLEOTIDE SEQUENCE [LARGE SCALE GENOMIC DNA]</scope>
</reference>
<organism evidence="2 3">
    <name type="scientific">Lupinus luteus</name>
    <name type="common">European yellow lupine</name>
    <dbReference type="NCBI Taxonomy" id="3873"/>
    <lineage>
        <taxon>Eukaryota</taxon>
        <taxon>Viridiplantae</taxon>
        <taxon>Streptophyta</taxon>
        <taxon>Embryophyta</taxon>
        <taxon>Tracheophyta</taxon>
        <taxon>Spermatophyta</taxon>
        <taxon>Magnoliopsida</taxon>
        <taxon>eudicotyledons</taxon>
        <taxon>Gunneridae</taxon>
        <taxon>Pentapetalae</taxon>
        <taxon>rosids</taxon>
        <taxon>fabids</taxon>
        <taxon>Fabales</taxon>
        <taxon>Fabaceae</taxon>
        <taxon>Papilionoideae</taxon>
        <taxon>50 kb inversion clade</taxon>
        <taxon>genistoids sensu lato</taxon>
        <taxon>core genistoids</taxon>
        <taxon>Genisteae</taxon>
        <taxon>Lupinus</taxon>
    </lineage>
</organism>
<sequence length="71" mass="7796">MARYTKIFGSSVIFILTCACNLLSNSGWLVGPLHIHVVKLGTNGYSFPLASNGSCTKLQFEELDYKPTKVD</sequence>
<proteinExistence type="predicted"/>
<keyword evidence="1" id="KW-1133">Transmembrane helix</keyword>
<dbReference type="PROSITE" id="PS51257">
    <property type="entry name" value="PROKAR_LIPOPROTEIN"/>
    <property type="match status" value="1"/>
</dbReference>
<dbReference type="Proteomes" id="UP001497480">
    <property type="component" value="Unassembled WGS sequence"/>
</dbReference>
<gene>
    <name evidence="2" type="ORF">LLUT_LOCUS21158</name>
</gene>
<keyword evidence="3" id="KW-1185">Reference proteome</keyword>
<evidence type="ECO:0000313" key="2">
    <source>
        <dbReference type="EMBL" id="CAL0320098.1"/>
    </source>
</evidence>
<dbReference type="EMBL" id="CAXHTB010000014">
    <property type="protein sequence ID" value="CAL0320098.1"/>
    <property type="molecule type" value="Genomic_DNA"/>
</dbReference>
<comment type="caution">
    <text evidence="2">The sequence shown here is derived from an EMBL/GenBank/DDBJ whole genome shotgun (WGS) entry which is preliminary data.</text>
</comment>
<evidence type="ECO:0000256" key="1">
    <source>
        <dbReference type="SAM" id="Phobius"/>
    </source>
</evidence>
<evidence type="ECO:0000313" key="3">
    <source>
        <dbReference type="Proteomes" id="UP001497480"/>
    </source>
</evidence>
<name>A0AAV1XGN8_LUPLU</name>
<dbReference type="AlphaFoldDB" id="A0AAV1XGN8"/>
<keyword evidence="1" id="KW-0812">Transmembrane</keyword>
<keyword evidence="1" id="KW-0472">Membrane</keyword>
<feature type="transmembrane region" description="Helical" evidence="1">
    <location>
        <begin position="7"/>
        <end position="24"/>
    </location>
</feature>